<feature type="transmembrane region" description="Helical" evidence="1">
    <location>
        <begin position="139"/>
        <end position="163"/>
    </location>
</feature>
<organism evidence="3 4">
    <name type="scientific">Wenxinia saemankumensis</name>
    <dbReference type="NCBI Taxonomy" id="1447782"/>
    <lineage>
        <taxon>Bacteria</taxon>
        <taxon>Pseudomonadati</taxon>
        <taxon>Pseudomonadota</taxon>
        <taxon>Alphaproteobacteria</taxon>
        <taxon>Rhodobacterales</taxon>
        <taxon>Roseobacteraceae</taxon>
        <taxon>Wenxinia</taxon>
    </lineage>
</organism>
<feature type="transmembrane region" description="Helical" evidence="1">
    <location>
        <begin position="22"/>
        <end position="42"/>
    </location>
</feature>
<dbReference type="EMBL" id="FQYO01000001">
    <property type="protein sequence ID" value="SHI37369.1"/>
    <property type="molecule type" value="Genomic_DNA"/>
</dbReference>
<keyword evidence="1" id="KW-0812">Transmembrane</keyword>
<evidence type="ECO:0000313" key="3">
    <source>
        <dbReference type="EMBL" id="SHI37369.1"/>
    </source>
</evidence>
<feature type="domain" description="DUF1206" evidence="2">
    <location>
        <begin position="16"/>
        <end position="80"/>
    </location>
</feature>
<evidence type="ECO:0000259" key="2">
    <source>
        <dbReference type="Pfam" id="PF06724"/>
    </source>
</evidence>
<accession>A0A1M6ALI0</accession>
<dbReference type="Pfam" id="PF06724">
    <property type="entry name" value="DUF1206"/>
    <property type="match status" value="3"/>
</dbReference>
<keyword evidence="4" id="KW-1185">Reference proteome</keyword>
<dbReference type="OrthoDB" id="5702018at2"/>
<dbReference type="AlphaFoldDB" id="A0A1M6ALI0"/>
<dbReference type="RefSeq" id="WP_073326519.1">
    <property type="nucleotide sequence ID" value="NZ_FQYO01000001.1"/>
</dbReference>
<gene>
    <name evidence="3" type="ORF">SAMN05444417_0503</name>
</gene>
<dbReference type="STRING" id="1447782.SAMN05444417_0503"/>
<dbReference type="InterPro" id="IPR009597">
    <property type="entry name" value="DUF1206"/>
</dbReference>
<feature type="domain" description="DUF1206" evidence="2">
    <location>
        <begin position="190"/>
        <end position="259"/>
    </location>
</feature>
<sequence>MSDTQAPGWVVPMMRAGYSARAVVYLIVGGLALSAAFSGGQAEGQSGALEQLRAMPFGIFLLWIVGIGLWMYAVWRFFCAGMDLEDRGHDGEGTIARIGQVVTGAIHFALGLSAIRMALGGSGGSGGDAQAEHWTSRLMSLPFGVWLVGAVGLIVIGAGLFYIHKGWKEKFRKYMRATPRMEKLTPLAKAGLISFGGVLALVGLFVLFAAINHDPEQAGGFGEAFATIRSQPYGQVLLGIVALGMVCYAVYNMLEAAYRVVPRAAGDDVMTMAQKAKAKAKAEGAL</sequence>
<dbReference type="Proteomes" id="UP000184292">
    <property type="component" value="Unassembled WGS sequence"/>
</dbReference>
<reference evidence="3 4" key="1">
    <citation type="submission" date="2016-11" db="EMBL/GenBank/DDBJ databases">
        <authorList>
            <person name="Jaros S."/>
            <person name="Januszkiewicz K."/>
            <person name="Wedrychowicz H."/>
        </authorList>
    </citation>
    <scope>NUCLEOTIDE SEQUENCE [LARGE SCALE GENOMIC DNA]</scope>
    <source>
        <strain evidence="3 4">DSM 100565</strain>
    </source>
</reference>
<feature type="transmembrane region" description="Helical" evidence="1">
    <location>
        <begin position="54"/>
        <end position="75"/>
    </location>
</feature>
<evidence type="ECO:0000313" key="4">
    <source>
        <dbReference type="Proteomes" id="UP000184292"/>
    </source>
</evidence>
<proteinExistence type="predicted"/>
<name>A0A1M6ALI0_9RHOB</name>
<feature type="transmembrane region" description="Helical" evidence="1">
    <location>
        <begin position="184"/>
        <end position="212"/>
    </location>
</feature>
<feature type="domain" description="DUF1206" evidence="2">
    <location>
        <begin position="98"/>
        <end position="168"/>
    </location>
</feature>
<evidence type="ECO:0000256" key="1">
    <source>
        <dbReference type="SAM" id="Phobius"/>
    </source>
</evidence>
<feature type="transmembrane region" description="Helical" evidence="1">
    <location>
        <begin position="232"/>
        <end position="251"/>
    </location>
</feature>
<feature type="transmembrane region" description="Helical" evidence="1">
    <location>
        <begin position="95"/>
        <end position="119"/>
    </location>
</feature>
<keyword evidence="1" id="KW-0472">Membrane</keyword>
<protein>
    <recommendedName>
        <fullName evidence="2">DUF1206 domain-containing protein</fullName>
    </recommendedName>
</protein>
<keyword evidence="1" id="KW-1133">Transmembrane helix</keyword>